<dbReference type="InterPro" id="IPR051802">
    <property type="entry name" value="YfhM-like"/>
</dbReference>
<dbReference type="STRING" id="619805.SAMN05660477_00784"/>
<dbReference type="Gene3D" id="1.50.10.20">
    <property type="match status" value="1"/>
</dbReference>
<dbReference type="Proteomes" id="UP000191112">
    <property type="component" value="Unassembled WGS sequence"/>
</dbReference>
<dbReference type="Pfam" id="PF00207">
    <property type="entry name" value="A2M"/>
    <property type="match status" value="1"/>
</dbReference>
<keyword evidence="5" id="KW-1185">Reference proteome</keyword>
<comment type="similarity">
    <text evidence="1">Belongs to the protease inhibitor I39 (alpha-2-macroglobulin) family. Bacterial alpha-2-macroglobulin subfamily.</text>
</comment>
<dbReference type="InterPro" id="IPR041246">
    <property type="entry name" value="Bact_MG10"/>
</dbReference>
<dbReference type="SMART" id="SM01360">
    <property type="entry name" value="A2M"/>
    <property type="match status" value="1"/>
</dbReference>
<dbReference type="InterPro" id="IPR008930">
    <property type="entry name" value="Terpenoid_cyclase/PrenylTrfase"/>
</dbReference>
<evidence type="ECO:0000313" key="4">
    <source>
        <dbReference type="EMBL" id="SKB71858.1"/>
    </source>
</evidence>
<dbReference type="Pfam" id="PF01835">
    <property type="entry name" value="MG2"/>
    <property type="match status" value="1"/>
</dbReference>
<feature type="signal peptide" evidence="2">
    <location>
        <begin position="1"/>
        <end position="22"/>
    </location>
</feature>
<sequence length="1964" mass="225471">MKKLIPTLGLLFLTSFSAPIFGQNYYEQQWKIIKEQAKKGNFKSNQTIFQNIQKQAMKDKNLPELIKALKGDFSIVKTTFDDTENDNASRFFKKIEETKNSFSGKEALILEVLKAEFIKDYYDSVQWKIRSRTNVDNQDVSQIETWTNLGFKNYLLKQYQLVFDKKDELKSINLSSYKSIFDGAYDEEYFPTVLDWASTQYVRFLNDSNLFTKNELDANQPKILQVYNDLITTNSGNAKLYFKSEKLAYQIQRNPNDKSLKEQWQVLYNDETEGDYKVMIASNLASDLITNKKQKEALEIIKNAKSKYPKSGFLGNLQNVENSIIQPNANLYLEPTSLANKPIHVVVEAKNVKNIQLKIYQVKDDILGFLSFVSDPYNSKFSSVKKTLVKTENFEVPTKDDFQTHKTSFEVKALPAGIYMLEYLVDGDNPINYYGNYFLVSDAKSIYKNISNKNQDASELLWINSDNGSLIKNPSLKVFEYLPNAKSISNNVVTINKDSSFQLPITTKKSYYRYHLLQDTKTGDVELRQTYGSNNDYRNENRAKKEYRAQIFLDRQIYRPGQIVYFKVINTKLEASKESVVAKLSQEIVLEDANGEEIAKQSFTTNDFGSYNGSFTLPKSKLNGNFTLVIDDGKLDISEQKDFLVEEYKRPTFELNFEPIKDEYKYGQKIELKGKATMFSGVPLSNSNIQYEIKKQNIRWRYFSWYPRIYDNENSILGETKTNDKGEFTIVLDLKKDEKLEGVQVDQYNINASATDIAGETQSVDTSLTVSSVSHYIDATPLKDQFSDDDIKLNVETKNYNNQNLKKSYHAKLTKLEEPQRVFRSQFKDQIQDLPKMSKSEFVNLFPNDRFDKSDLPKNWNSERVLFDKTAQDSVFNIGKLNAGYYRLDFYNIEGKDSIKTSQDFQVWSKSSLDSKQKTFLNTSFDKKEYKVGETANLMIYSAVPDAIANIYVQNGDGNTVFERKDLKNGFLNYPIKISEKSEVLNVQVVLVGFNDVQTETLYVPIKGKDDALKVETTTFRDKLQPNSKEKWTLKVSGAENEKVMAEVLANMYDMSLDKFAANRYSFNNIFYRSDIINDYRINTALKQLYYNKRLKYSNTKNIREPQFNWMNSDLYSVSYESINGLVNQEGVKGMAPAPSMRSAPKMDVANDKIEVVQNMIAEPKKNSADYKTDNVESDTSLENIKVRENLNETAFFYPNLVTDDKGNVSFEFTTPEALTKWKLMLLAHTKDAKSAYMEKTVVTQKDFSVTPNYPRFLREGDVLTFQTKINSLVSKALTGYAKLQILDAFTNEDISEKFKLSNLTQVAGYNVEQAFSLKENSSTALSWTLTTPKDVSSIIIKVVAKAGEYSDGEQKAIAVLPNRMLVTDATPIFVKEGETKTFEIENLINNNSTTVSNVRNTLELTTNPIWEVIFALPSLKNETKNSADVIFNKWFADVIASEVFRANPRMKTIFDEYQSKGLLTSNLEKNQELKQLLLDETPWMLESKTEEEQMTKLARLFDANTMRNSILDDWQALLQLQNPDGGFSWYAGYPSSYYSSLYILKNLGKLNLWLKDNVKDYQSDSQKQMISKLINYVDSNVNRYWDVRKENPWSNASLEYLDARHYWEKDYPLTANTKALKNLVIKKAKTAKISEFTFFGLHRAAMLFDQYGLKDVSTKLMTYLKETSTNSKTQGVYWKQNLDDWGWYSSKVVNHAGVLEAFNTLKPNDIQFIEDLKIWLITQKEVNSWGTSRSTAEVIFTILNSGKSWTTPESDKATIVWGNKDMSQAQQKATGYIKMSEASSNVDKSLGKVTVTKTGAGIVQGGLFWQYYEDLDKIKSSENYISIKKEYFRKIKTENGEELKPITANTPLKVGDKITVRMILNTDRNMEYVQLKDMRAAGTEPLDVISGYQWKNNLGYYQSTKDASTNFYIEYMPKGKYVFEYDLVANASGVFSTGISTLQNYYAPQMNSHTAGSKMEIKE</sequence>
<dbReference type="PANTHER" id="PTHR40094:SF1">
    <property type="entry name" value="UBIQUITIN DOMAIN-CONTAINING PROTEIN"/>
    <property type="match status" value="1"/>
</dbReference>
<proteinExistence type="inferred from homology"/>
<dbReference type="PANTHER" id="PTHR40094">
    <property type="entry name" value="ALPHA-2-MACROGLOBULIN HOMOLOG"/>
    <property type="match status" value="1"/>
</dbReference>
<dbReference type="InterPro" id="IPR002890">
    <property type="entry name" value="MG2"/>
</dbReference>
<reference evidence="4 5" key="1">
    <citation type="submission" date="2017-02" db="EMBL/GenBank/DDBJ databases">
        <authorList>
            <person name="Peterson S.W."/>
        </authorList>
    </citation>
    <scope>NUCLEOTIDE SEQUENCE [LARGE SCALE GENOMIC DNA]</scope>
    <source>
        <strain evidence="4 5">DSM 22323</strain>
    </source>
</reference>
<dbReference type="SUPFAM" id="SSF48239">
    <property type="entry name" value="Terpenoid cyclases/Protein prenyltransferases"/>
    <property type="match status" value="1"/>
</dbReference>
<evidence type="ECO:0000313" key="5">
    <source>
        <dbReference type="Proteomes" id="UP000191112"/>
    </source>
</evidence>
<dbReference type="OrthoDB" id="9767116at2"/>
<gene>
    <name evidence="4" type="ORF">SAMN05660477_00784</name>
</gene>
<dbReference type="RefSeq" id="WP_079666063.1">
    <property type="nucleotide sequence ID" value="NZ_FUYZ01000002.1"/>
</dbReference>
<dbReference type="Gene3D" id="2.60.40.1930">
    <property type="match status" value="1"/>
</dbReference>
<name>A0A1T5DJC9_9FLAO</name>
<dbReference type="GO" id="GO:0004866">
    <property type="term" value="F:endopeptidase inhibitor activity"/>
    <property type="evidence" value="ECO:0007669"/>
    <property type="project" value="InterPro"/>
</dbReference>
<organism evidence="4 5">
    <name type="scientific">Soonwooa buanensis</name>
    <dbReference type="NCBI Taxonomy" id="619805"/>
    <lineage>
        <taxon>Bacteria</taxon>
        <taxon>Pseudomonadati</taxon>
        <taxon>Bacteroidota</taxon>
        <taxon>Flavobacteriia</taxon>
        <taxon>Flavobacteriales</taxon>
        <taxon>Weeksellaceae</taxon>
        <taxon>Chryseobacterium group</taxon>
        <taxon>Soonwooa</taxon>
    </lineage>
</organism>
<evidence type="ECO:0000256" key="1">
    <source>
        <dbReference type="ARBA" id="ARBA00010556"/>
    </source>
</evidence>
<feature type="chain" id="PRO_5012346164" evidence="2">
    <location>
        <begin position="23"/>
        <end position="1964"/>
    </location>
</feature>
<feature type="domain" description="Alpha-2-macroglobulin" evidence="3">
    <location>
        <begin position="1194"/>
        <end position="1284"/>
    </location>
</feature>
<dbReference type="InterPro" id="IPR001599">
    <property type="entry name" value="Macroglobln_a2"/>
</dbReference>
<accession>A0A1T5DJC9</accession>
<evidence type="ECO:0000256" key="2">
    <source>
        <dbReference type="SAM" id="SignalP"/>
    </source>
</evidence>
<evidence type="ECO:0000259" key="3">
    <source>
        <dbReference type="SMART" id="SM01360"/>
    </source>
</evidence>
<keyword evidence="2" id="KW-0732">Signal</keyword>
<protein>
    <submittedName>
        <fullName evidence="4">Alpha-2-macroglobulin family protein</fullName>
    </submittedName>
</protein>
<dbReference type="Pfam" id="PF17973">
    <property type="entry name" value="bMG10"/>
    <property type="match status" value="1"/>
</dbReference>
<dbReference type="EMBL" id="FUYZ01000002">
    <property type="protein sequence ID" value="SKB71858.1"/>
    <property type="molecule type" value="Genomic_DNA"/>
</dbReference>